<dbReference type="AlphaFoldDB" id="A0A4C2E7L0"/>
<reference evidence="1 2" key="1">
    <citation type="submission" date="2019-01" db="EMBL/GenBank/DDBJ databases">
        <title>Draft Genome Sequencing of Zygosaccharomyces mellis Ca-7.</title>
        <authorList>
            <person name="Shiwa Y."/>
            <person name="Kanesaki Y."/>
            <person name="Ishige T."/>
            <person name="Mura K."/>
            <person name="Hori T."/>
            <person name="Tamura T."/>
        </authorList>
    </citation>
    <scope>NUCLEOTIDE SEQUENCE [LARGE SCALE GENOMIC DNA]</scope>
    <source>
        <strain evidence="1 2">Ca-7</strain>
    </source>
</reference>
<sequence>MNVAESFKSRLHRIKNRIQYRNAKIRLERHLKKTPGLSAVPVNHFPSTLRGDFNYDYYTVDILKSADNIQHDFTDFSSSNCSCSCHSSPLPQTPLFHEVKCLKNCGQTNREYKCYLTHKIRTVGT</sequence>
<accession>A0A4C2E7L0</accession>
<evidence type="ECO:0000313" key="2">
    <source>
        <dbReference type="Proteomes" id="UP000301737"/>
    </source>
</evidence>
<evidence type="ECO:0000313" key="1">
    <source>
        <dbReference type="EMBL" id="GCF00155.1"/>
    </source>
</evidence>
<organism evidence="1 2">
    <name type="scientific">Zygosaccharomyces mellis</name>
    <dbReference type="NCBI Taxonomy" id="42258"/>
    <lineage>
        <taxon>Eukaryota</taxon>
        <taxon>Fungi</taxon>
        <taxon>Dikarya</taxon>
        <taxon>Ascomycota</taxon>
        <taxon>Saccharomycotina</taxon>
        <taxon>Saccharomycetes</taxon>
        <taxon>Saccharomycetales</taxon>
        <taxon>Saccharomycetaceae</taxon>
        <taxon>Zygosaccharomyces</taxon>
    </lineage>
</organism>
<proteinExistence type="predicted"/>
<name>A0A4C2E7L0_9SACH</name>
<protein>
    <submittedName>
        <fullName evidence="1">Uncharacterized protein</fullName>
    </submittedName>
</protein>
<comment type="caution">
    <text evidence="1">The sequence shown here is derived from an EMBL/GenBank/DDBJ whole genome shotgun (WGS) entry which is preliminary data.</text>
</comment>
<keyword evidence="2" id="KW-1185">Reference proteome</keyword>
<dbReference type="OrthoDB" id="4044939at2759"/>
<dbReference type="Proteomes" id="UP000301737">
    <property type="component" value="Unassembled WGS sequence"/>
</dbReference>
<gene>
    <name evidence="1" type="ORF">ZYGM_000163</name>
</gene>
<dbReference type="EMBL" id="BIMX01000016">
    <property type="protein sequence ID" value="GCF00155.1"/>
    <property type="molecule type" value="Genomic_DNA"/>
</dbReference>